<accession>A0A4W3IHZ4</accession>
<dbReference type="GeneTree" id="ENSGT00940000161059"/>
<protein>
    <recommendedName>
        <fullName evidence="1">Pseudouridine synthase RsuA/RluA-like domain-containing protein</fullName>
    </recommendedName>
</protein>
<name>A0A4W3IHZ4_CALMI</name>
<dbReference type="InParanoid" id="A0A4W3IHZ4"/>
<dbReference type="SMR" id="A0A4W3IHZ4"/>
<gene>
    <name evidence="2" type="primary">LOC103190434</name>
</gene>
<feature type="domain" description="Pseudouridine synthase RsuA/RluA-like" evidence="1">
    <location>
        <begin position="22"/>
        <end position="181"/>
    </location>
</feature>
<dbReference type="AlphaFoldDB" id="A0A4W3IHZ4"/>
<dbReference type="GO" id="GO:0001522">
    <property type="term" value="P:pseudouridine synthesis"/>
    <property type="evidence" value="ECO:0007669"/>
    <property type="project" value="InterPro"/>
</dbReference>
<dbReference type="PANTHER" id="PTHR21600:SF49">
    <property type="entry name" value="MITOCHONDRIAL MRNA PSEUDOURIDINE SYNTHASE RPUSD3"/>
    <property type="match status" value="1"/>
</dbReference>
<sequence>MSRQAVVDLLAASVVYQEGSLVGFNKPPNLAITGKDDLCLTSLLSAVQRRLSLAQELHIVKASSKEHSGLVLLSTCHQTTQSIENAYARRDGKKTALTSYCAVTVGIPEPAMGEISVALTQQSLGEQTMVVPVLNPSAGNFERKKVKKAVTRYRVLDAANGCALVQLQPLTTFQNLLQVHLTLKLCTVLGDHVYSSRVGRVLGLPVLFSVDLAVPRTQVSKVRVNVG</sequence>
<dbReference type="GO" id="GO:0003723">
    <property type="term" value="F:RNA binding"/>
    <property type="evidence" value="ECO:0007669"/>
    <property type="project" value="InterPro"/>
</dbReference>
<dbReference type="PANTHER" id="PTHR21600">
    <property type="entry name" value="MITOCHONDRIAL RNA PSEUDOURIDINE SYNTHASE"/>
    <property type="match status" value="1"/>
</dbReference>
<dbReference type="InterPro" id="IPR020103">
    <property type="entry name" value="PsdUridine_synth_cat_dom_sf"/>
</dbReference>
<reference evidence="2" key="4">
    <citation type="submission" date="2025-08" db="UniProtKB">
        <authorList>
            <consortium name="Ensembl"/>
        </authorList>
    </citation>
    <scope>IDENTIFICATION</scope>
</reference>
<dbReference type="InterPro" id="IPR050188">
    <property type="entry name" value="RluA_PseudoU_synthase"/>
</dbReference>
<dbReference type="STRING" id="7868.ENSCMIP00000028577"/>
<reference evidence="3" key="2">
    <citation type="journal article" date="2007" name="PLoS Biol.">
        <title>Survey sequencing and comparative analysis of the elephant shark (Callorhinchus milii) genome.</title>
        <authorList>
            <person name="Venkatesh B."/>
            <person name="Kirkness E.F."/>
            <person name="Loh Y.H."/>
            <person name="Halpern A.L."/>
            <person name="Lee A.P."/>
            <person name="Johnson J."/>
            <person name="Dandona N."/>
            <person name="Viswanathan L.D."/>
            <person name="Tay A."/>
            <person name="Venter J.C."/>
            <person name="Strausberg R.L."/>
            <person name="Brenner S."/>
        </authorList>
    </citation>
    <scope>NUCLEOTIDE SEQUENCE [LARGE SCALE GENOMIC DNA]</scope>
</reference>
<dbReference type="Gene3D" id="3.30.2350.10">
    <property type="entry name" value="Pseudouridine synthase"/>
    <property type="match status" value="1"/>
</dbReference>
<dbReference type="SUPFAM" id="SSF55120">
    <property type="entry name" value="Pseudouridine synthase"/>
    <property type="match status" value="1"/>
</dbReference>
<proteinExistence type="predicted"/>
<reference evidence="2" key="5">
    <citation type="submission" date="2025-09" db="UniProtKB">
        <authorList>
            <consortium name="Ensembl"/>
        </authorList>
    </citation>
    <scope>IDENTIFICATION</scope>
</reference>
<dbReference type="Pfam" id="PF00849">
    <property type="entry name" value="PseudoU_synth_2"/>
    <property type="match status" value="1"/>
</dbReference>
<dbReference type="Proteomes" id="UP000314986">
    <property type="component" value="Unassembled WGS sequence"/>
</dbReference>
<reference evidence="3" key="3">
    <citation type="journal article" date="2014" name="Nature">
        <title>Elephant shark genome provides unique insights into gnathostome evolution.</title>
        <authorList>
            <consortium name="International Elephant Shark Genome Sequencing Consortium"/>
            <person name="Venkatesh B."/>
            <person name="Lee A.P."/>
            <person name="Ravi V."/>
            <person name="Maurya A.K."/>
            <person name="Lian M.M."/>
            <person name="Swann J.B."/>
            <person name="Ohta Y."/>
            <person name="Flajnik M.F."/>
            <person name="Sutoh Y."/>
            <person name="Kasahara M."/>
            <person name="Hoon S."/>
            <person name="Gangu V."/>
            <person name="Roy S.W."/>
            <person name="Irimia M."/>
            <person name="Korzh V."/>
            <person name="Kondrychyn I."/>
            <person name="Lim Z.W."/>
            <person name="Tay B.H."/>
            <person name="Tohari S."/>
            <person name="Kong K.W."/>
            <person name="Ho S."/>
            <person name="Lorente-Galdos B."/>
            <person name="Quilez J."/>
            <person name="Marques-Bonet T."/>
            <person name="Raney B.J."/>
            <person name="Ingham P.W."/>
            <person name="Tay A."/>
            <person name="Hillier L.W."/>
            <person name="Minx P."/>
            <person name="Boehm T."/>
            <person name="Wilson R.K."/>
            <person name="Brenner S."/>
            <person name="Warren W.C."/>
        </authorList>
    </citation>
    <scope>NUCLEOTIDE SEQUENCE [LARGE SCALE GENOMIC DNA]</scope>
</reference>
<dbReference type="OMA" id="KFFLHAR"/>
<keyword evidence="3" id="KW-1185">Reference proteome</keyword>
<evidence type="ECO:0000313" key="3">
    <source>
        <dbReference type="Proteomes" id="UP000314986"/>
    </source>
</evidence>
<dbReference type="InterPro" id="IPR006145">
    <property type="entry name" value="PsdUridine_synth_RsuA/RluA"/>
</dbReference>
<dbReference type="GO" id="GO:0009982">
    <property type="term" value="F:pseudouridine synthase activity"/>
    <property type="evidence" value="ECO:0007669"/>
    <property type="project" value="InterPro"/>
</dbReference>
<evidence type="ECO:0000259" key="1">
    <source>
        <dbReference type="Pfam" id="PF00849"/>
    </source>
</evidence>
<organism evidence="2 3">
    <name type="scientific">Callorhinchus milii</name>
    <name type="common">Ghost shark</name>
    <dbReference type="NCBI Taxonomy" id="7868"/>
    <lineage>
        <taxon>Eukaryota</taxon>
        <taxon>Metazoa</taxon>
        <taxon>Chordata</taxon>
        <taxon>Craniata</taxon>
        <taxon>Vertebrata</taxon>
        <taxon>Chondrichthyes</taxon>
        <taxon>Holocephali</taxon>
        <taxon>Chimaeriformes</taxon>
        <taxon>Callorhinchidae</taxon>
        <taxon>Callorhinchus</taxon>
    </lineage>
</organism>
<evidence type="ECO:0000313" key="2">
    <source>
        <dbReference type="Ensembl" id="ENSCMIP00000028577.1"/>
    </source>
</evidence>
<reference evidence="3" key="1">
    <citation type="journal article" date="2006" name="Science">
        <title>Ancient noncoding elements conserved in the human genome.</title>
        <authorList>
            <person name="Venkatesh B."/>
            <person name="Kirkness E.F."/>
            <person name="Loh Y.H."/>
            <person name="Halpern A.L."/>
            <person name="Lee A.P."/>
            <person name="Johnson J."/>
            <person name="Dandona N."/>
            <person name="Viswanathan L.D."/>
            <person name="Tay A."/>
            <person name="Venter J.C."/>
            <person name="Strausberg R.L."/>
            <person name="Brenner S."/>
        </authorList>
    </citation>
    <scope>NUCLEOTIDE SEQUENCE [LARGE SCALE GENOMIC DNA]</scope>
</reference>
<dbReference type="Ensembl" id="ENSCMIT00000029032.1">
    <property type="protein sequence ID" value="ENSCMIP00000028577.1"/>
    <property type="gene ID" value="ENSCMIG00000012399.1"/>
</dbReference>